<keyword evidence="2" id="KW-0902">Two-component regulatory system</keyword>
<evidence type="ECO:0000259" key="6">
    <source>
        <dbReference type="PROSITE" id="PS50110"/>
    </source>
</evidence>
<comment type="caution">
    <text evidence="8">The sequence shown here is derived from an EMBL/GenBank/DDBJ whole genome shotgun (WGS) entry which is preliminary data.</text>
</comment>
<accession>A0A8I2H0R2</accession>
<dbReference type="InterPro" id="IPR011006">
    <property type="entry name" value="CheY-like_superfamily"/>
</dbReference>
<dbReference type="InterPro" id="IPR016032">
    <property type="entry name" value="Sig_transdc_resp-reg_C-effctor"/>
</dbReference>
<dbReference type="GO" id="GO:0005829">
    <property type="term" value="C:cytosol"/>
    <property type="evidence" value="ECO:0007669"/>
    <property type="project" value="TreeGrafter"/>
</dbReference>
<dbReference type="GO" id="GO:0006355">
    <property type="term" value="P:regulation of DNA-templated transcription"/>
    <property type="evidence" value="ECO:0007669"/>
    <property type="project" value="InterPro"/>
</dbReference>
<dbReference type="PROSITE" id="PS50110">
    <property type="entry name" value="RESPONSE_REGULATORY"/>
    <property type="match status" value="1"/>
</dbReference>
<keyword evidence="3 5" id="KW-0238">DNA-binding</keyword>
<evidence type="ECO:0000313" key="9">
    <source>
        <dbReference type="Proteomes" id="UP000662259"/>
    </source>
</evidence>
<dbReference type="SUPFAM" id="SSF46894">
    <property type="entry name" value="C-terminal effector domain of the bipartite response regulators"/>
    <property type="match status" value="1"/>
</dbReference>
<dbReference type="EMBL" id="WIEZ01000039">
    <property type="protein sequence ID" value="NKM50275.1"/>
    <property type="molecule type" value="Genomic_DNA"/>
</dbReference>
<evidence type="ECO:0000256" key="1">
    <source>
        <dbReference type="ARBA" id="ARBA00022553"/>
    </source>
</evidence>
<feature type="DNA-binding region" description="OmpR/PhoB-type" evidence="5">
    <location>
        <begin position="124"/>
        <end position="222"/>
    </location>
</feature>
<feature type="modified residue" description="4-aspartylphosphate" evidence="4">
    <location>
        <position position="55"/>
    </location>
</feature>
<evidence type="ECO:0000313" key="8">
    <source>
        <dbReference type="EMBL" id="NKM50275.1"/>
    </source>
</evidence>
<dbReference type="AlphaFoldDB" id="A0A8I2H0R2"/>
<keyword evidence="1 4" id="KW-0597">Phosphoprotein</keyword>
<feature type="domain" description="OmpR/PhoB-type" evidence="7">
    <location>
        <begin position="124"/>
        <end position="222"/>
    </location>
</feature>
<organism evidence="8 9">
    <name type="scientific">Rhizobium leguminosarum bv. viciae</name>
    <dbReference type="NCBI Taxonomy" id="387"/>
    <lineage>
        <taxon>Bacteria</taxon>
        <taxon>Pseudomonadati</taxon>
        <taxon>Pseudomonadota</taxon>
        <taxon>Alphaproteobacteria</taxon>
        <taxon>Hyphomicrobiales</taxon>
        <taxon>Rhizobiaceae</taxon>
        <taxon>Rhizobium/Agrobacterium group</taxon>
        <taxon>Rhizobium</taxon>
    </lineage>
</organism>
<dbReference type="PANTHER" id="PTHR48111:SF40">
    <property type="entry name" value="PHOSPHATE REGULON TRANSCRIPTIONAL REGULATORY PROTEIN PHOB"/>
    <property type="match status" value="1"/>
</dbReference>
<dbReference type="GO" id="GO:0032993">
    <property type="term" value="C:protein-DNA complex"/>
    <property type="evidence" value="ECO:0007669"/>
    <property type="project" value="TreeGrafter"/>
</dbReference>
<dbReference type="PANTHER" id="PTHR48111">
    <property type="entry name" value="REGULATOR OF RPOS"/>
    <property type="match status" value="1"/>
</dbReference>
<dbReference type="Gene3D" id="1.10.10.10">
    <property type="entry name" value="Winged helix-like DNA-binding domain superfamily/Winged helix DNA-binding domain"/>
    <property type="match status" value="1"/>
</dbReference>
<protein>
    <submittedName>
        <fullName evidence="8">DNA-binding response regulator</fullName>
    </submittedName>
</protein>
<dbReference type="GO" id="GO:0000156">
    <property type="term" value="F:phosphorelay response regulator activity"/>
    <property type="evidence" value="ECO:0007669"/>
    <property type="project" value="TreeGrafter"/>
</dbReference>
<dbReference type="SUPFAM" id="SSF52172">
    <property type="entry name" value="CheY-like"/>
    <property type="match status" value="1"/>
</dbReference>
<feature type="domain" description="Response regulatory" evidence="6">
    <location>
        <begin position="6"/>
        <end position="118"/>
    </location>
</feature>
<dbReference type="InterPro" id="IPR036388">
    <property type="entry name" value="WH-like_DNA-bd_sf"/>
</dbReference>
<evidence type="ECO:0000256" key="5">
    <source>
        <dbReference type="PROSITE-ProRule" id="PRU01091"/>
    </source>
</evidence>
<dbReference type="CDD" id="cd00383">
    <property type="entry name" value="trans_reg_C"/>
    <property type="match status" value="1"/>
</dbReference>
<evidence type="ECO:0000259" key="7">
    <source>
        <dbReference type="PROSITE" id="PS51755"/>
    </source>
</evidence>
<evidence type="ECO:0000256" key="2">
    <source>
        <dbReference type="ARBA" id="ARBA00023012"/>
    </source>
</evidence>
<dbReference type="Proteomes" id="UP000662259">
    <property type="component" value="Unassembled WGS sequence"/>
</dbReference>
<reference evidence="8" key="1">
    <citation type="submission" date="2019-10" db="EMBL/GenBank/DDBJ databases">
        <title>Rhizobium leguminosarum symbiovar viciae collection.</title>
        <authorList>
            <person name="Boivin S."/>
            <person name="Lepetit M."/>
        </authorList>
    </citation>
    <scope>NUCLEOTIDE SEQUENCE</scope>
    <source>
        <strain evidence="8">L143</strain>
    </source>
</reference>
<gene>
    <name evidence="8" type="ORF">GFL91_36315</name>
</gene>
<dbReference type="InterPro" id="IPR039420">
    <property type="entry name" value="WalR-like"/>
</dbReference>
<name>A0A8I2H0R2_RHILV</name>
<dbReference type="InterPro" id="IPR001867">
    <property type="entry name" value="OmpR/PhoB-type_DNA-bd"/>
</dbReference>
<evidence type="ECO:0000256" key="4">
    <source>
        <dbReference type="PROSITE-ProRule" id="PRU00169"/>
    </source>
</evidence>
<dbReference type="GO" id="GO:0000976">
    <property type="term" value="F:transcription cis-regulatory region binding"/>
    <property type="evidence" value="ECO:0007669"/>
    <property type="project" value="TreeGrafter"/>
</dbReference>
<sequence length="225" mass="24309">MDTAPVILVCSQNAELYLLLAHILRSEGFEARLAASDDDVADARTSAELSAVILDCAGWPSDVAPFCALLKDSRLPVAALIGEDTRAQHLQLIKAGLDEGITRPLSPSKLLAFLHGISPRSEASTLPNFAAAADIVFGPQAVVVSGKGVALAPIEMRILRFLLERQGQISTREQLIEAVWRDPHAVESRTVDVHIGRLRKAFAGLRNLGIRTVYGAGYALEYHDH</sequence>
<dbReference type="Pfam" id="PF00486">
    <property type="entry name" value="Trans_reg_C"/>
    <property type="match status" value="1"/>
</dbReference>
<evidence type="ECO:0000256" key="3">
    <source>
        <dbReference type="ARBA" id="ARBA00023125"/>
    </source>
</evidence>
<dbReference type="PROSITE" id="PS51755">
    <property type="entry name" value="OMPR_PHOB"/>
    <property type="match status" value="1"/>
</dbReference>
<dbReference type="Gene3D" id="3.40.50.2300">
    <property type="match status" value="1"/>
</dbReference>
<dbReference type="SMART" id="SM00862">
    <property type="entry name" value="Trans_reg_C"/>
    <property type="match status" value="1"/>
</dbReference>
<proteinExistence type="predicted"/>
<dbReference type="InterPro" id="IPR001789">
    <property type="entry name" value="Sig_transdc_resp-reg_receiver"/>
</dbReference>